<gene>
    <name evidence="1" type="ORF">G6034_14230</name>
</gene>
<protein>
    <submittedName>
        <fullName evidence="1">Uncharacterized protein</fullName>
    </submittedName>
</protein>
<reference evidence="1 2" key="1">
    <citation type="submission" date="2020-02" db="EMBL/GenBank/DDBJ databases">
        <title>Genome sequence of strain AETb3-4.</title>
        <authorList>
            <person name="Gao J."/>
            <person name="Zhang X."/>
        </authorList>
    </citation>
    <scope>NUCLEOTIDE SEQUENCE [LARGE SCALE GENOMIC DNA]</scope>
    <source>
        <strain evidence="1 2">AETb3-4</strain>
    </source>
</reference>
<dbReference type="RefSeq" id="WP_176635757.1">
    <property type="nucleotide sequence ID" value="NZ_JAAMFM010000023.1"/>
</dbReference>
<dbReference type="EMBL" id="JAAMFM010000023">
    <property type="protein sequence ID" value="NVM96039.1"/>
    <property type="molecule type" value="Genomic_DNA"/>
</dbReference>
<name>A0A7Y7M0H4_9MICC</name>
<dbReference type="AlphaFoldDB" id="A0A7Y7M0H4"/>
<evidence type="ECO:0000313" key="2">
    <source>
        <dbReference type="Proteomes" id="UP000543556"/>
    </source>
</evidence>
<evidence type="ECO:0000313" key="1">
    <source>
        <dbReference type="EMBL" id="NVM96039.1"/>
    </source>
</evidence>
<proteinExistence type="predicted"/>
<keyword evidence="2" id="KW-1185">Reference proteome</keyword>
<dbReference type="Proteomes" id="UP000543556">
    <property type="component" value="Unassembled WGS sequence"/>
</dbReference>
<accession>A0A7Y7M0H4</accession>
<organism evidence="1 2">
    <name type="scientific">Arthrobacter wenxiniae</name>
    <dbReference type="NCBI Taxonomy" id="2713570"/>
    <lineage>
        <taxon>Bacteria</taxon>
        <taxon>Bacillati</taxon>
        <taxon>Actinomycetota</taxon>
        <taxon>Actinomycetes</taxon>
        <taxon>Micrococcales</taxon>
        <taxon>Micrococcaceae</taxon>
        <taxon>Arthrobacter</taxon>
    </lineage>
</organism>
<comment type="caution">
    <text evidence="1">The sequence shown here is derived from an EMBL/GenBank/DDBJ whole genome shotgun (WGS) entry which is preliminary data.</text>
</comment>
<sequence length="64" mass="6743">MLNVPEHVKSGGKRAKGVGVAAPEADAPAVYKSCFAMTDDYQKALRKLGVKRGCLPGACNEEHA</sequence>